<dbReference type="STRING" id="1834516.BL253_29870"/>
<gene>
    <name evidence="2" type="ORF">BL253_29870</name>
</gene>
<dbReference type="Gene3D" id="3.40.50.150">
    <property type="entry name" value="Vaccinia Virus protein VP39"/>
    <property type="match status" value="1"/>
</dbReference>
<evidence type="ECO:0000313" key="2">
    <source>
        <dbReference type="EMBL" id="ONH24545.1"/>
    </source>
</evidence>
<dbReference type="GO" id="GO:0008757">
    <property type="term" value="F:S-adenosylmethionine-dependent methyltransferase activity"/>
    <property type="evidence" value="ECO:0007669"/>
    <property type="project" value="InterPro"/>
</dbReference>
<protein>
    <submittedName>
        <fullName evidence="2">SAM-dependent methyltransferase</fullName>
    </submittedName>
</protein>
<dbReference type="GO" id="GO:0032259">
    <property type="term" value="P:methylation"/>
    <property type="evidence" value="ECO:0007669"/>
    <property type="project" value="UniProtKB-KW"/>
</dbReference>
<dbReference type="AlphaFoldDB" id="A0A1V2I2Q2"/>
<feature type="domain" description="Methyltransferase type 11" evidence="1">
    <location>
        <begin position="42"/>
        <end position="141"/>
    </location>
</feature>
<organism evidence="2 3">
    <name type="scientific">Pseudofrankia asymbiotica</name>
    <dbReference type="NCBI Taxonomy" id="1834516"/>
    <lineage>
        <taxon>Bacteria</taxon>
        <taxon>Bacillati</taxon>
        <taxon>Actinomycetota</taxon>
        <taxon>Actinomycetes</taxon>
        <taxon>Frankiales</taxon>
        <taxon>Frankiaceae</taxon>
        <taxon>Pseudofrankia</taxon>
    </lineage>
</organism>
<name>A0A1V2I2Q2_9ACTN</name>
<reference evidence="3" key="1">
    <citation type="submission" date="2016-10" db="EMBL/GenBank/DDBJ databases">
        <title>Frankia sp. NRRL B-16386 Genome sequencing.</title>
        <authorList>
            <person name="Ghodhbane-Gtari F."/>
            <person name="Swanson E."/>
            <person name="Gueddou A."/>
            <person name="Hezbri K."/>
            <person name="Ktari K."/>
            <person name="Nouioui I."/>
            <person name="Morris K."/>
            <person name="Simpson S."/>
            <person name="Abebe-Akele F."/>
            <person name="Thomas K."/>
            <person name="Gtari M."/>
            <person name="Tisa L.S."/>
        </authorList>
    </citation>
    <scope>NUCLEOTIDE SEQUENCE [LARGE SCALE GENOMIC DNA]</scope>
    <source>
        <strain evidence="3">NRRL B-16386</strain>
    </source>
</reference>
<sequence>MIDGVPDYDYVAHTATLRGVVRQRLVTRALREHLPAAPARIVDVGGGTGVQALALARLGYDVTICEPDERMVDEATRAFATAPKEIRDRIRLVQCGAFEVADRVGTGFDATLCHGVIMFVPETEALLRALVRLTRPGGTISIVGKNGPGLALRAGLQGRWRDVLTQLAENGDGAGNGALPPEPVVLGPAPANSADDPSLIRSVLVAEGAEPLAWYGIRTFTDHLADEPPTADLDDIVQAEWVAGTLDPYRQVARLVHLVHRRQP</sequence>
<keyword evidence="2" id="KW-0489">Methyltransferase</keyword>
<evidence type="ECO:0000313" key="3">
    <source>
        <dbReference type="Proteomes" id="UP000188929"/>
    </source>
</evidence>
<evidence type="ECO:0000259" key="1">
    <source>
        <dbReference type="Pfam" id="PF08241"/>
    </source>
</evidence>
<dbReference type="SUPFAM" id="SSF53335">
    <property type="entry name" value="S-adenosyl-L-methionine-dependent methyltransferases"/>
    <property type="match status" value="1"/>
</dbReference>
<dbReference type="OrthoDB" id="3366024at2"/>
<keyword evidence="3" id="KW-1185">Reference proteome</keyword>
<dbReference type="CDD" id="cd02440">
    <property type="entry name" value="AdoMet_MTases"/>
    <property type="match status" value="1"/>
</dbReference>
<dbReference type="Pfam" id="PF08241">
    <property type="entry name" value="Methyltransf_11"/>
    <property type="match status" value="1"/>
</dbReference>
<accession>A0A1V2I2Q2</accession>
<comment type="caution">
    <text evidence="2">The sequence shown here is derived from an EMBL/GenBank/DDBJ whole genome shotgun (WGS) entry which is preliminary data.</text>
</comment>
<dbReference type="InterPro" id="IPR029063">
    <property type="entry name" value="SAM-dependent_MTases_sf"/>
</dbReference>
<keyword evidence="2" id="KW-0808">Transferase</keyword>
<dbReference type="Proteomes" id="UP000188929">
    <property type="component" value="Unassembled WGS sequence"/>
</dbReference>
<proteinExistence type="predicted"/>
<dbReference type="EMBL" id="MOMC01000070">
    <property type="protein sequence ID" value="ONH24545.1"/>
    <property type="molecule type" value="Genomic_DNA"/>
</dbReference>
<dbReference type="InterPro" id="IPR013216">
    <property type="entry name" value="Methyltransf_11"/>
</dbReference>